<keyword evidence="2" id="KW-1185">Reference proteome</keyword>
<protein>
    <submittedName>
        <fullName evidence="1">Uncharacterized protein</fullName>
    </submittedName>
</protein>
<sequence length="1279" mass="142419">MKALISDRHVQILFSASVSVLLFSYSYKLLIAVHHFCSAHMRPLTEEESKTLFTKLANYIGKNLVHLIDRSDEPYCFRLHKDRVYYVSESSMRLAISVAKPNLVSLGTCFGKFSKSGKFKLHITALDYLAQYAKYKVWVKPNGEMPFLYGNHVLKAHLGRITEDTPEHQGVIVYSMNDVPLGFGVTARSTVDTRKLDPTAIIVFHQADVGEYLRDETPKGIMFAILDRLCWIYVYISLQSVLLPVSFCIYESRKVANASVAKRRAPCADRVAAMSSPTPDLCIRWTQLKNHEITSETIRSCLTPITDDLWVAAACVDRLVDDCEAQRSLLDLGIRRTETAMRRVQAYVENASLADSDDEVESSGSPAKKERLESAALTTYFQSESADGRLCHLRCVLLDRLDRLNSFVEICKQVHNESRVNDGDEWEDDPWEDSTDAAEETATASSTELPLSLPSFLTEDFVDIAYLLASTTCLSGLRVLMARHASSLWPYRFTILEHIPDYVPAATFRDLLPALDSATNVEKVPESCPWRSLPDWTEKPVVRHVLQSLTDWPSPVGSEYAGDPCSGPLPFTQLTSWYHRRIEDIITTTGMIDNALSLVQHAASQGIPELDQLGEDLLLFSRLVYDAAPKNSDVAAKDWTFDGWKSLDAPATLRAYLANSPTESIAQDIIRLVMPFLFILEARAERAGRPDPDLPRRMLYDYILQAPLDIVAAIFEASKPTLPLSQRIIQSDEDMARLALACLYGSDSLDEWPTMSRIFECLPAWNVSEGDDEADEADTTIVSLGAFVAPSTTRPTSTPTDLLLFFKPLPPSSLSRALDVLDVHLESGEILARWSVAAPLRWFLQSNSDLSEQRAWANKMARRAGGTEDKLETQEDWEWLLEDMLKLARSSLKGAFCLLSTEEVSRIFFSGLLAAGRFDIAKKILYKPASGLQLGSTSIEDICLACSQEFYDNASSGNYHFGDMKLAYDCLDVPPPSERIRREKDFIEATSRLCAFNLTSRPGIPISPIEIRLTKDRLSLVSRVLASNPEAYKHTQMILELVHKLGFVNDVVAEVKTLAMLADTAVNAEDFSRAYESAGKMIDMVATLKSLKSTDDPELERAIDVCWVSCFQLGRHPDFEETDKKLSVLGHAMEICPADKIVDVLPAWRREESNDLEARRRSLASRQGDKIGVNGSAKPTSNQALSPSSLTERLHKLHLPTSPLVHAPDAAALANKAFHSVAANFPFSVGTRGRSHLSEDSDRSRSGSGSRPRYDGADVSAQATRVLQKGLGWLLGDDD</sequence>
<accession>A0ACC1TCY8</accession>
<comment type="caution">
    <text evidence="1">The sequence shown here is derived from an EMBL/GenBank/DDBJ whole genome shotgun (WGS) entry which is preliminary data.</text>
</comment>
<evidence type="ECO:0000313" key="1">
    <source>
        <dbReference type="EMBL" id="KAJ3558528.1"/>
    </source>
</evidence>
<organism evidence="1 2">
    <name type="scientific">Phlebia brevispora</name>
    <dbReference type="NCBI Taxonomy" id="194682"/>
    <lineage>
        <taxon>Eukaryota</taxon>
        <taxon>Fungi</taxon>
        <taxon>Dikarya</taxon>
        <taxon>Basidiomycota</taxon>
        <taxon>Agaricomycotina</taxon>
        <taxon>Agaricomycetes</taxon>
        <taxon>Polyporales</taxon>
        <taxon>Meruliaceae</taxon>
        <taxon>Phlebia</taxon>
    </lineage>
</organism>
<name>A0ACC1TCY8_9APHY</name>
<evidence type="ECO:0000313" key="2">
    <source>
        <dbReference type="Proteomes" id="UP001148662"/>
    </source>
</evidence>
<dbReference type="EMBL" id="JANHOG010000083">
    <property type="protein sequence ID" value="KAJ3558528.1"/>
    <property type="molecule type" value="Genomic_DNA"/>
</dbReference>
<reference evidence="1" key="1">
    <citation type="submission" date="2022-07" db="EMBL/GenBank/DDBJ databases">
        <title>Genome Sequence of Phlebia brevispora.</title>
        <authorList>
            <person name="Buettner E."/>
        </authorList>
    </citation>
    <scope>NUCLEOTIDE SEQUENCE</scope>
    <source>
        <strain evidence="1">MPL23</strain>
    </source>
</reference>
<gene>
    <name evidence="1" type="ORF">NM688_g875</name>
</gene>
<proteinExistence type="predicted"/>
<dbReference type="Proteomes" id="UP001148662">
    <property type="component" value="Unassembled WGS sequence"/>
</dbReference>